<feature type="transmembrane region" description="Helical" evidence="2">
    <location>
        <begin position="65"/>
        <end position="87"/>
    </location>
</feature>
<keyword evidence="2" id="KW-0472">Membrane</keyword>
<dbReference type="EMBL" id="KN831779">
    <property type="protein sequence ID" value="KIM42050.1"/>
    <property type="molecule type" value="Genomic_DNA"/>
</dbReference>
<dbReference type="Proteomes" id="UP000053424">
    <property type="component" value="Unassembled WGS sequence"/>
</dbReference>
<evidence type="ECO:0000256" key="1">
    <source>
        <dbReference type="SAM" id="MobiDB-lite"/>
    </source>
</evidence>
<gene>
    <name evidence="3" type="ORF">M413DRAFT_27575</name>
</gene>
<sequence>MSTTLVNIAETASSTQPFGSQAAEVASPISRILPYLSSLFSASKHAFNLTVSLVKSLLRLSPLPIVLYAIAPVTVFLDLVVAIFILAPYNAAVYLLDVLFPLYVFCGVACITGGLLGLTGRILCRVVINLIRRREEETGDRARSRAVKKRTVKLEEEDRKGKGKERVSPGVQVKLER</sequence>
<dbReference type="OrthoDB" id="3366475at2759"/>
<evidence type="ECO:0000256" key="2">
    <source>
        <dbReference type="SAM" id="Phobius"/>
    </source>
</evidence>
<evidence type="ECO:0000313" key="3">
    <source>
        <dbReference type="EMBL" id="KIM42050.1"/>
    </source>
</evidence>
<feature type="region of interest" description="Disordered" evidence="1">
    <location>
        <begin position="138"/>
        <end position="177"/>
    </location>
</feature>
<keyword evidence="2" id="KW-1133">Transmembrane helix</keyword>
<protein>
    <submittedName>
        <fullName evidence="3">Uncharacterized protein</fullName>
    </submittedName>
</protein>
<keyword evidence="4" id="KW-1185">Reference proteome</keyword>
<keyword evidence="2" id="KW-0812">Transmembrane</keyword>
<feature type="transmembrane region" description="Helical" evidence="2">
    <location>
        <begin position="99"/>
        <end position="124"/>
    </location>
</feature>
<organism evidence="3 4">
    <name type="scientific">Hebeloma cylindrosporum</name>
    <dbReference type="NCBI Taxonomy" id="76867"/>
    <lineage>
        <taxon>Eukaryota</taxon>
        <taxon>Fungi</taxon>
        <taxon>Dikarya</taxon>
        <taxon>Basidiomycota</taxon>
        <taxon>Agaricomycotina</taxon>
        <taxon>Agaricomycetes</taxon>
        <taxon>Agaricomycetidae</taxon>
        <taxon>Agaricales</taxon>
        <taxon>Agaricineae</taxon>
        <taxon>Hymenogastraceae</taxon>
        <taxon>Hebeloma</taxon>
    </lineage>
</organism>
<feature type="compositionally biased region" description="Basic and acidic residues" evidence="1">
    <location>
        <begin position="152"/>
        <end position="167"/>
    </location>
</feature>
<dbReference type="HOGENOM" id="CLU_115479_0_0_1"/>
<name>A0A0C3BZM6_HEBCY</name>
<proteinExistence type="predicted"/>
<evidence type="ECO:0000313" key="4">
    <source>
        <dbReference type="Proteomes" id="UP000053424"/>
    </source>
</evidence>
<reference evidence="3 4" key="1">
    <citation type="submission" date="2014-04" db="EMBL/GenBank/DDBJ databases">
        <authorList>
            <consortium name="DOE Joint Genome Institute"/>
            <person name="Kuo A."/>
            <person name="Gay G."/>
            <person name="Dore J."/>
            <person name="Kohler A."/>
            <person name="Nagy L.G."/>
            <person name="Floudas D."/>
            <person name="Copeland A."/>
            <person name="Barry K.W."/>
            <person name="Cichocki N."/>
            <person name="Veneault-Fourrey C."/>
            <person name="LaButti K."/>
            <person name="Lindquist E.A."/>
            <person name="Lipzen A."/>
            <person name="Lundell T."/>
            <person name="Morin E."/>
            <person name="Murat C."/>
            <person name="Sun H."/>
            <person name="Tunlid A."/>
            <person name="Henrissat B."/>
            <person name="Grigoriev I.V."/>
            <person name="Hibbett D.S."/>
            <person name="Martin F."/>
            <person name="Nordberg H.P."/>
            <person name="Cantor M.N."/>
            <person name="Hua S.X."/>
        </authorList>
    </citation>
    <scope>NUCLEOTIDE SEQUENCE [LARGE SCALE GENOMIC DNA]</scope>
    <source>
        <strain evidence="4">h7</strain>
    </source>
</reference>
<reference evidence="4" key="2">
    <citation type="submission" date="2015-01" db="EMBL/GenBank/DDBJ databases">
        <title>Evolutionary Origins and Diversification of the Mycorrhizal Mutualists.</title>
        <authorList>
            <consortium name="DOE Joint Genome Institute"/>
            <consortium name="Mycorrhizal Genomics Consortium"/>
            <person name="Kohler A."/>
            <person name="Kuo A."/>
            <person name="Nagy L.G."/>
            <person name="Floudas D."/>
            <person name="Copeland A."/>
            <person name="Barry K.W."/>
            <person name="Cichocki N."/>
            <person name="Veneault-Fourrey C."/>
            <person name="LaButti K."/>
            <person name="Lindquist E.A."/>
            <person name="Lipzen A."/>
            <person name="Lundell T."/>
            <person name="Morin E."/>
            <person name="Murat C."/>
            <person name="Riley R."/>
            <person name="Ohm R."/>
            <person name="Sun H."/>
            <person name="Tunlid A."/>
            <person name="Henrissat B."/>
            <person name="Grigoriev I.V."/>
            <person name="Hibbett D.S."/>
            <person name="Martin F."/>
        </authorList>
    </citation>
    <scope>NUCLEOTIDE SEQUENCE [LARGE SCALE GENOMIC DNA]</scope>
    <source>
        <strain evidence="4">h7</strain>
    </source>
</reference>
<accession>A0A0C3BZM6</accession>
<dbReference type="AlphaFoldDB" id="A0A0C3BZM6"/>